<protein>
    <submittedName>
        <fullName evidence="4">Ig-like domain-containing protein</fullName>
    </submittedName>
</protein>
<keyword evidence="2" id="KW-0732">Signal</keyword>
<evidence type="ECO:0000313" key="4">
    <source>
        <dbReference type="EMBL" id="MCC2031472.1"/>
    </source>
</evidence>
<feature type="domain" description="Bacterial Ig-like" evidence="3">
    <location>
        <begin position="230"/>
        <end position="282"/>
    </location>
</feature>
<dbReference type="Proteomes" id="UP001139354">
    <property type="component" value="Unassembled WGS sequence"/>
</dbReference>
<dbReference type="Gene3D" id="2.60.40.10">
    <property type="entry name" value="Immunoglobulins"/>
    <property type="match status" value="1"/>
</dbReference>
<keyword evidence="5" id="KW-1185">Reference proteome</keyword>
<evidence type="ECO:0000259" key="3">
    <source>
        <dbReference type="Pfam" id="PF07532"/>
    </source>
</evidence>
<feature type="chain" id="PRO_5040737887" evidence="2">
    <location>
        <begin position="38"/>
        <end position="660"/>
    </location>
</feature>
<proteinExistence type="predicted"/>
<dbReference type="InterPro" id="IPR058094">
    <property type="entry name" value="Ig-like_OmpL47-like"/>
</dbReference>
<accession>A0A9X1LTE6</accession>
<sequence>MHTPRSGSAGAKRRIAALVAVALAIAGAAATAMPASAADEPFNVALASGENAPTVEVSYVPSWNSSAALNNGAAGATNTLSAMWGTWGAPGNPTQDTATYTWENPVTVSSSKLFLWQNHLTPNGDSGVMLPSAWKLEYRTGVGEWAPVTGASLAYPVPVLNEAAPVASQPVVQANFDAVTTTAVRLVLDRVVFSSQRKATSVIEWEVWGVNAAVVEPEPEDPDAFLESEPVAARTVTGTAPDLPDRVWVIGEDGPLSYVDVEWAPIPAASYAAPGEFEVVGDPAGYDGQSVAASVFVADELSDAIESIDYTATITTPGVEPVLPDTVRATYDDGTASSAVAVDWEAIDPTAYAEADAIFDVAGAVDGYGPGAVATVFVVEPLSQAEPIVSIEFDTAPQGSGWYTTAPTVTVTAEETASPIASIEYSLDGETWNPYTEPFAVSAQGDVTVSARATSDDEAVGEASESIKVDTIAPTTGIDWIVVDGTSALVTLAPTDAEPGSGVTRTVWSDGPDESPTGETNNMYATYEEPFSVQLTEEPRYVHVQAQDAAGNVETHVTVELPTLVGDTLDLEPSVSYRCVAGKVTLVVSVKNGADAAAGVTVETAFGQKTLTAVKAGGTVSSTFASRVAGVAAGEVTVTGSTAAGDEYEGTVSYPAYSCG</sequence>
<feature type="signal peptide" evidence="2">
    <location>
        <begin position="1"/>
        <end position="37"/>
    </location>
</feature>
<dbReference type="InterPro" id="IPR011081">
    <property type="entry name" value="Big_4"/>
</dbReference>
<evidence type="ECO:0000256" key="2">
    <source>
        <dbReference type="SAM" id="SignalP"/>
    </source>
</evidence>
<dbReference type="NCBIfam" id="NF047446">
    <property type="entry name" value="barrel_OmpL47"/>
    <property type="match status" value="1"/>
</dbReference>
<dbReference type="GO" id="GO:0005975">
    <property type="term" value="P:carbohydrate metabolic process"/>
    <property type="evidence" value="ECO:0007669"/>
    <property type="project" value="UniProtKB-ARBA"/>
</dbReference>
<feature type="region of interest" description="Disordered" evidence="1">
    <location>
        <begin position="499"/>
        <end position="522"/>
    </location>
</feature>
<name>A0A9X1LTE6_9MICO</name>
<evidence type="ECO:0000313" key="5">
    <source>
        <dbReference type="Proteomes" id="UP001139354"/>
    </source>
</evidence>
<dbReference type="InterPro" id="IPR013783">
    <property type="entry name" value="Ig-like_fold"/>
</dbReference>
<dbReference type="EMBL" id="JAGTTN010000001">
    <property type="protein sequence ID" value="MCC2031472.1"/>
    <property type="molecule type" value="Genomic_DNA"/>
</dbReference>
<evidence type="ECO:0000256" key="1">
    <source>
        <dbReference type="SAM" id="MobiDB-lite"/>
    </source>
</evidence>
<dbReference type="Gene3D" id="2.60.120.260">
    <property type="entry name" value="Galactose-binding domain-like"/>
    <property type="match status" value="1"/>
</dbReference>
<gene>
    <name evidence="4" type="ORF">KEC57_04665</name>
</gene>
<dbReference type="Pfam" id="PF07532">
    <property type="entry name" value="Big_4"/>
    <property type="match status" value="2"/>
</dbReference>
<comment type="caution">
    <text evidence="4">The sequence shown here is derived from an EMBL/GenBank/DDBJ whole genome shotgun (WGS) entry which is preliminary data.</text>
</comment>
<reference evidence="4" key="1">
    <citation type="submission" date="2021-04" db="EMBL/GenBank/DDBJ databases">
        <title>Microbacterium tenobrionis sp. nov. and Microbacterium allomyrinae sp. nov., isolated from larvae of Tenobrio molitor and Allomyrina dichotoma, respectively.</title>
        <authorList>
            <person name="Lee S.D."/>
        </authorList>
    </citation>
    <scope>NUCLEOTIDE SEQUENCE</scope>
    <source>
        <strain evidence="4">BWT-G7</strain>
    </source>
</reference>
<dbReference type="RefSeq" id="WP_229383352.1">
    <property type="nucleotide sequence ID" value="NZ_JAGTTN010000001.1"/>
</dbReference>
<dbReference type="AlphaFoldDB" id="A0A9X1LTE6"/>
<feature type="domain" description="Bacterial Ig-like" evidence="3">
    <location>
        <begin position="310"/>
        <end position="368"/>
    </location>
</feature>
<organism evidence="4 5">
    <name type="scientific">Microbacterium allomyrinae</name>
    <dbReference type="NCBI Taxonomy" id="2830666"/>
    <lineage>
        <taxon>Bacteria</taxon>
        <taxon>Bacillati</taxon>
        <taxon>Actinomycetota</taxon>
        <taxon>Actinomycetes</taxon>
        <taxon>Micrococcales</taxon>
        <taxon>Microbacteriaceae</taxon>
        <taxon>Microbacterium</taxon>
    </lineage>
</organism>